<sequence>MHCPGLTERDEELFSARFPTAHITISFGYSVGDFIGGANLACQLIRILTDTRGASIEYQEAILKLSAMQQAFLQVNQLSRNPVIPLATINSASHIVVSGMEIISSFLGRSRGYQKRLSSGHQRHQHSMSDGADSWAKFGWMLSKKDELNQLRDSSIQG</sequence>
<organism evidence="1 2">
    <name type="scientific">Neonectria magnoliae</name>
    <dbReference type="NCBI Taxonomy" id="2732573"/>
    <lineage>
        <taxon>Eukaryota</taxon>
        <taxon>Fungi</taxon>
        <taxon>Dikarya</taxon>
        <taxon>Ascomycota</taxon>
        <taxon>Pezizomycotina</taxon>
        <taxon>Sordariomycetes</taxon>
        <taxon>Hypocreomycetidae</taxon>
        <taxon>Hypocreales</taxon>
        <taxon>Nectriaceae</taxon>
        <taxon>Neonectria</taxon>
    </lineage>
</organism>
<protein>
    <submittedName>
        <fullName evidence="1">Uncharacterized protein</fullName>
    </submittedName>
</protein>
<evidence type="ECO:0000313" key="2">
    <source>
        <dbReference type="Proteomes" id="UP001498421"/>
    </source>
</evidence>
<keyword evidence="2" id="KW-1185">Reference proteome</keyword>
<dbReference type="PANTHER" id="PTHR38886">
    <property type="entry name" value="SESA DOMAIN-CONTAINING PROTEIN"/>
    <property type="match status" value="1"/>
</dbReference>
<name>A0ABR1I339_9HYPO</name>
<comment type="caution">
    <text evidence="1">The sequence shown here is derived from an EMBL/GenBank/DDBJ whole genome shotgun (WGS) entry which is preliminary data.</text>
</comment>
<proteinExistence type="predicted"/>
<dbReference type="EMBL" id="JAZAVK010000055">
    <property type="protein sequence ID" value="KAK7427307.1"/>
    <property type="molecule type" value="Genomic_DNA"/>
</dbReference>
<evidence type="ECO:0000313" key="1">
    <source>
        <dbReference type="EMBL" id="KAK7427307.1"/>
    </source>
</evidence>
<accession>A0ABR1I339</accession>
<dbReference type="PANTHER" id="PTHR38886:SF1">
    <property type="entry name" value="NACHT-NTPASE AND P-LOOP NTPASES N-TERMINAL DOMAIN-CONTAINING PROTEIN"/>
    <property type="match status" value="1"/>
</dbReference>
<gene>
    <name evidence="1" type="ORF">QQZ08_006244</name>
</gene>
<dbReference type="Proteomes" id="UP001498421">
    <property type="component" value="Unassembled WGS sequence"/>
</dbReference>
<reference evidence="1 2" key="1">
    <citation type="journal article" date="2025" name="Microbiol. Resour. Announc.">
        <title>Draft genome sequences for Neonectria magnoliae and Neonectria punicea, canker pathogens of Liriodendron tulipifera and Acer saccharum in West Virginia.</title>
        <authorList>
            <person name="Petronek H.M."/>
            <person name="Kasson M.T."/>
            <person name="Metheny A.M."/>
            <person name="Stauder C.M."/>
            <person name="Lovett B."/>
            <person name="Lynch S.C."/>
            <person name="Garnas J.R."/>
            <person name="Kasson L.R."/>
            <person name="Stajich J.E."/>
        </authorList>
    </citation>
    <scope>NUCLEOTIDE SEQUENCE [LARGE SCALE GENOMIC DNA]</scope>
    <source>
        <strain evidence="1 2">NRRL 64651</strain>
    </source>
</reference>